<dbReference type="RefSeq" id="WP_136496028.1">
    <property type="nucleotide sequence ID" value="NZ_CP046052.1"/>
</dbReference>
<dbReference type="AlphaFoldDB" id="A0A6B8KDK2"/>
<evidence type="ECO:0000313" key="2">
    <source>
        <dbReference type="EMBL" id="QGM45757.1"/>
    </source>
</evidence>
<name>A0A6B8KDK2_9HYPH</name>
<reference evidence="2 3" key="1">
    <citation type="submission" date="2019-11" db="EMBL/GenBank/DDBJ databases">
        <title>The genome sequence of Methylocystis heyeri.</title>
        <authorList>
            <person name="Oshkin I.Y."/>
            <person name="Miroshnikov K."/>
            <person name="Dedysh S.N."/>
        </authorList>
    </citation>
    <scope>NUCLEOTIDE SEQUENCE [LARGE SCALE GENOMIC DNA]</scope>
    <source>
        <strain evidence="2 3">H2</strain>
    </source>
</reference>
<feature type="compositionally biased region" description="Low complexity" evidence="1">
    <location>
        <begin position="16"/>
        <end position="28"/>
    </location>
</feature>
<dbReference type="KEGG" id="mhey:H2LOC_008605"/>
<evidence type="ECO:0008006" key="4">
    <source>
        <dbReference type="Google" id="ProtNLM"/>
    </source>
</evidence>
<keyword evidence="3" id="KW-1185">Reference proteome</keyword>
<protein>
    <recommendedName>
        <fullName evidence="4">Roadblock/LC7 domain-containing protein</fullName>
    </recommendedName>
</protein>
<organism evidence="2 3">
    <name type="scientific">Methylocystis heyeri</name>
    <dbReference type="NCBI Taxonomy" id="391905"/>
    <lineage>
        <taxon>Bacteria</taxon>
        <taxon>Pseudomonadati</taxon>
        <taxon>Pseudomonadota</taxon>
        <taxon>Alphaproteobacteria</taxon>
        <taxon>Hyphomicrobiales</taxon>
        <taxon>Methylocystaceae</taxon>
        <taxon>Methylocystis</taxon>
    </lineage>
</organism>
<proteinExistence type="predicted"/>
<dbReference type="EMBL" id="CP046052">
    <property type="protein sequence ID" value="QGM45757.1"/>
    <property type="molecule type" value="Genomic_DNA"/>
</dbReference>
<feature type="region of interest" description="Disordered" evidence="1">
    <location>
        <begin position="1"/>
        <end position="28"/>
    </location>
</feature>
<accession>A0A6B8KDK2</accession>
<evidence type="ECO:0000313" key="3">
    <source>
        <dbReference type="Proteomes" id="UP000309061"/>
    </source>
</evidence>
<dbReference type="Proteomes" id="UP000309061">
    <property type="component" value="Chromosome"/>
</dbReference>
<sequence>MAGKPLPAPRKDEGETPPTAAESAAEPDPISRDLAIFKIGHGERRDLTQLLDRVCSAGRFESALLSSEEGFSLAASSGAGDTDDLAASLARLAFAIDQAANKEGQAPTAFLIRDARDDLMLCRMFQLRGQRLFFTTRSRNSRTTSWDLDTVVPKIEEALEPGPAPDT</sequence>
<evidence type="ECO:0000256" key="1">
    <source>
        <dbReference type="SAM" id="MobiDB-lite"/>
    </source>
</evidence>
<gene>
    <name evidence="2" type="ORF">H2LOC_008605</name>
</gene>